<dbReference type="FunFam" id="3.80.10.10:FF:000041">
    <property type="entry name" value="LRR receptor-like serine/threonine-protein kinase ERECTA"/>
    <property type="match status" value="1"/>
</dbReference>
<proteinExistence type="predicted"/>
<keyword evidence="4" id="KW-0677">Repeat</keyword>
<keyword evidence="7" id="KW-0812">Transmembrane</keyword>
<dbReference type="InterPro" id="IPR053213">
    <property type="entry name" value="RLP29"/>
</dbReference>
<organism evidence="8 9">
    <name type="scientific">Castanea mollissima</name>
    <name type="common">Chinese chestnut</name>
    <dbReference type="NCBI Taxonomy" id="60419"/>
    <lineage>
        <taxon>Eukaryota</taxon>
        <taxon>Viridiplantae</taxon>
        <taxon>Streptophyta</taxon>
        <taxon>Embryophyta</taxon>
        <taxon>Tracheophyta</taxon>
        <taxon>Spermatophyta</taxon>
        <taxon>Magnoliopsida</taxon>
        <taxon>eudicotyledons</taxon>
        <taxon>Gunneridae</taxon>
        <taxon>Pentapetalae</taxon>
        <taxon>rosids</taxon>
        <taxon>fabids</taxon>
        <taxon>Fagales</taxon>
        <taxon>Fagaceae</taxon>
        <taxon>Castanea</taxon>
    </lineage>
</organism>
<dbReference type="AlphaFoldDB" id="A0A8J4W021"/>
<dbReference type="PANTHER" id="PTHR48009:SF7">
    <property type="entry name" value="LEUCINE-RICH REPEAT (LRR) FAMILY PROTEIN"/>
    <property type="match status" value="1"/>
</dbReference>
<comment type="subcellular location">
    <subcellularLocation>
        <location evidence="1">Membrane</location>
    </subcellularLocation>
</comment>
<evidence type="ECO:0000256" key="1">
    <source>
        <dbReference type="ARBA" id="ARBA00004370"/>
    </source>
</evidence>
<evidence type="ECO:0000256" key="5">
    <source>
        <dbReference type="ARBA" id="ARBA00023136"/>
    </source>
</evidence>
<feature type="transmembrane region" description="Helical" evidence="7">
    <location>
        <begin position="299"/>
        <end position="327"/>
    </location>
</feature>
<keyword evidence="6" id="KW-0325">Glycoprotein</keyword>
<feature type="transmembrane region" description="Helical" evidence="7">
    <location>
        <begin position="333"/>
        <end position="351"/>
    </location>
</feature>
<evidence type="ECO:0000256" key="2">
    <source>
        <dbReference type="ARBA" id="ARBA00022614"/>
    </source>
</evidence>
<comment type="caution">
    <text evidence="8">The sequence shown here is derived from an EMBL/GenBank/DDBJ whole genome shotgun (WGS) entry which is preliminary data.</text>
</comment>
<sequence>MAMCNGAIYDLLLFLLMLTFSQCFFLVDSTTDPTNIKVLKDLKNGLNPKSIVPGSYLSSWDFSLDPCDHIFNNHFTCGFKYNSFSSPIPDSLSNLTRLRRLSLSRNSLSHPIPDSLSSLSQLHELYLNNNELNCPIPLTLNKLVNLKRLEVQRNNLSGKIPNLGSLRNLYFFDASDNELSGEVPLTLPKSLIEVSVRNNNLQGNLPESLANLGYLQINNGSKETLPIKLPNLSGTAPIDQRSFKIQRPSSGGDLPQFRRVNSNTLTMFMDNDVEEGNLGPYADRPRVFPSMRSKAHTPLIFRILMGINVRVLLVFLLLGLGAIFYVGAKTSPIIVFVFSVCIMSFLFSIYLTKWVLAKDEGPPEMVQSLFIQSSRSSRRTSVVCKEIWRTTPRVFLSGLP</sequence>
<reference evidence="8" key="1">
    <citation type="submission" date="2020-03" db="EMBL/GenBank/DDBJ databases">
        <title>Castanea mollissima Vanexum genome sequencing.</title>
        <authorList>
            <person name="Staton M."/>
        </authorList>
    </citation>
    <scope>NUCLEOTIDE SEQUENCE</scope>
    <source>
        <tissue evidence="8">Leaf</tissue>
    </source>
</reference>
<evidence type="ECO:0000256" key="6">
    <source>
        <dbReference type="ARBA" id="ARBA00023180"/>
    </source>
</evidence>
<evidence type="ECO:0000256" key="3">
    <source>
        <dbReference type="ARBA" id="ARBA00022729"/>
    </source>
</evidence>
<dbReference type="Gene3D" id="3.80.10.10">
    <property type="entry name" value="Ribonuclease Inhibitor"/>
    <property type="match status" value="1"/>
</dbReference>
<feature type="transmembrane region" description="Helical" evidence="7">
    <location>
        <begin position="6"/>
        <end position="27"/>
    </location>
</feature>
<keyword evidence="9" id="KW-1185">Reference proteome</keyword>
<keyword evidence="7" id="KW-1133">Transmembrane helix</keyword>
<dbReference type="Pfam" id="PF00560">
    <property type="entry name" value="LRR_1"/>
    <property type="match status" value="1"/>
</dbReference>
<evidence type="ECO:0000256" key="7">
    <source>
        <dbReference type="SAM" id="Phobius"/>
    </source>
</evidence>
<keyword evidence="5 7" id="KW-0472">Membrane</keyword>
<dbReference type="InterPro" id="IPR032675">
    <property type="entry name" value="LRR_dom_sf"/>
</dbReference>
<dbReference type="EMBL" id="JRKL02000784">
    <property type="protein sequence ID" value="KAF3968339.1"/>
    <property type="molecule type" value="Genomic_DNA"/>
</dbReference>
<keyword evidence="3" id="KW-0732">Signal</keyword>
<dbReference type="Proteomes" id="UP000737018">
    <property type="component" value="Unassembled WGS sequence"/>
</dbReference>
<dbReference type="SUPFAM" id="SSF52058">
    <property type="entry name" value="L domain-like"/>
    <property type="match status" value="1"/>
</dbReference>
<accession>A0A8J4W021</accession>
<evidence type="ECO:0000256" key="4">
    <source>
        <dbReference type="ARBA" id="ARBA00022737"/>
    </source>
</evidence>
<gene>
    <name evidence="8" type="ORF">CMV_007764</name>
</gene>
<dbReference type="Pfam" id="PF13855">
    <property type="entry name" value="LRR_8"/>
    <property type="match status" value="1"/>
</dbReference>
<evidence type="ECO:0000313" key="9">
    <source>
        <dbReference type="Proteomes" id="UP000737018"/>
    </source>
</evidence>
<dbReference type="GO" id="GO:0016020">
    <property type="term" value="C:membrane"/>
    <property type="evidence" value="ECO:0007669"/>
    <property type="project" value="UniProtKB-SubCell"/>
</dbReference>
<keyword evidence="2" id="KW-0433">Leucine-rich repeat</keyword>
<name>A0A8J4W021_9ROSI</name>
<dbReference type="InterPro" id="IPR001611">
    <property type="entry name" value="Leu-rich_rpt"/>
</dbReference>
<dbReference type="OrthoDB" id="1741113at2759"/>
<evidence type="ECO:0000313" key="8">
    <source>
        <dbReference type="EMBL" id="KAF3968339.1"/>
    </source>
</evidence>
<dbReference type="PANTHER" id="PTHR48009">
    <property type="entry name" value="LEUCINE-RICH REPEAT (LRR) FAMILY PROTEIN"/>
    <property type="match status" value="1"/>
</dbReference>
<protein>
    <submittedName>
        <fullName evidence="8">Uncharacterized protein</fullName>
    </submittedName>
</protein>